<sequence>MVCTFTEVTRAGKSRTSRPISGLHSHGSAPDFACHRVSCRSEILRSRYGFRLGPSSSVNALVESFSDPWGTSVAGVDPRPAPDSHQRRLRLRSIAWAGHERWEQAEGGLWARGPRGRRGTRRRHRFLLCRTIGVDGRLLTLAVAQCRVLMLPLTVRTWRRRRRKRQALGLVCHAVRRYWGRGK</sequence>
<reference evidence="1" key="2">
    <citation type="journal article" date="2022" name="New Phytol.">
        <title>Evolutionary transition to the ectomycorrhizal habit in the genomes of a hyperdiverse lineage of mushroom-forming fungi.</title>
        <authorList>
            <person name="Looney B."/>
            <person name="Miyauchi S."/>
            <person name="Morin E."/>
            <person name="Drula E."/>
            <person name="Courty P.E."/>
            <person name="Kohler A."/>
            <person name="Kuo A."/>
            <person name="LaButti K."/>
            <person name="Pangilinan J."/>
            <person name="Lipzen A."/>
            <person name="Riley R."/>
            <person name="Andreopoulos W."/>
            <person name="He G."/>
            <person name="Johnson J."/>
            <person name="Nolan M."/>
            <person name="Tritt A."/>
            <person name="Barry K.W."/>
            <person name="Grigoriev I.V."/>
            <person name="Nagy L.G."/>
            <person name="Hibbett D."/>
            <person name="Henrissat B."/>
            <person name="Matheny P.B."/>
            <person name="Labbe J."/>
            <person name="Martin F.M."/>
        </authorList>
    </citation>
    <scope>NUCLEOTIDE SEQUENCE</scope>
    <source>
        <strain evidence="1">HHB10654</strain>
    </source>
</reference>
<dbReference type="EMBL" id="MU277215">
    <property type="protein sequence ID" value="KAI0061019.1"/>
    <property type="molecule type" value="Genomic_DNA"/>
</dbReference>
<evidence type="ECO:0000313" key="2">
    <source>
        <dbReference type="Proteomes" id="UP000814140"/>
    </source>
</evidence>
<accession>A0ACB8SXA7</accession>
<proteinExistence type="predicted"/>
<name>A0ACB8SXA7_9AGAM</name>
<gene>
    <name evidence="1" type="ORF">BV25DRAFT_825072</name>
</gene>
<protein>
    <submittedName>
        <fullName evidence="1">Uncharacterized protein</fullName>
    </submittedName>
</protein>
<dbReference type="Proteomes" id="UP000814140">
    <property type="component" value="Unassembled WGS sequence"/>
</dbReference>
<evidence type="ECO:0000313" key="1">
    <source>
        <dbReference type="EMBL" id="KAI0061019.1"/>
    </source>
</evidence>
<reference evidence="1" key="1">
    <citation type="submission" date="2021-03" db="EMBL/GenBank/DDBJ databases">
        <authorList>
            <consortium name="DOE Joint Genome Institute"/>
            <person name="Ahrendt S."/>
            <person name="Looney B.P."/>
            <person name="Miyauchi S."/>
            <person name="Morin E."/>
            <person name="Drula E."/>
            <person name="Courty P.E."/>
            <person name="Chicoki N."/>
            <person name="Fauchery L."/>
            <person name="Kohler A."/>
            <person name="Kuo A."/>
            <person name="Labutti K."/>
            <person name="Pangilinan J."/>
            <person name="Lipzen A."/>
            <person name="Riley R."/>
            <person name="Andreopoulos W."/>
            <person name="He G."/>
            <person name="Johnson J."/>
            <person name="Barry K.W."/>
            <person name="Grigoriev I.V."/>
            <person name="Nagy L."/>
            <person name="Hibbett D."/>
            <person name="Henrissat B."/>
            <person name="Matheny P.B."/>
            <person name="Labbe J."/>
            <person name="Martin F."/>
        </authorList>
    </citation>
    <scope>NUCLEOTIDE SEQUENCE</scope>
    <source>
        <strain evidence="1">HHB10654</strain>
    </source>
</reference>
<organism evidence="1 2">
    <name type="scientific">Artomyces pyxidatus</name>
    <dbReference type="NCBI Taxonomy" id="48021"/>
    <lineage>
        <taxon>Eukaryota</taxon>
        <taxon>Fungi</taxon>
        <taxon>Dikarya</taxon>
        <taxon>Basidiomycota</taxon>
        <taxon>Agaricomycotina</taxon>
        <taxon>Agaricomycetes</taxon>
        <taxon>Russulales</taxon>
        <taxon>Auriscalpiaceae</taxon>
        <taxon>Artomyces</taxon>
    </lineage>
</organism>
<comment type="caution">
    <text evidence="1">The sequence shown here is derived from an EMBL/GenBank/DDBJ whole genome shotgun (WGS) entry which is preliminary data.</text>
</comment>
<keyword evidence="2" id="KW-1185">Reference proteome</keyword>